<evidence type="ECO:0000313" key="2">
    <source>
        <dbReference type="Proteomes" id="UP000438429"/>
    </source>
</evidence>
<accession>A0A6A4SD34</accession>
<gene>
    <name evidence="1" type="ORF">F2P81_015346</name>
</gene>
<protein>
    <submittedName>
        <fullName evidence="1">Uncharacterized protein</fullName>
    </submittedName>
</protein>
<dbReference type="Proteomes" id="UP000438429">
    <property type="component" value="Unassembled WGS sequence"/>
</dbReference>
<dbReference type="AlphaFoldDB" id="A0A6A4SD34"/>
<dbReference type="EMBL" id="VEVO01000013">
    <property type="protein sequence ID" value="KAF0033056.1"/>
    <property type="molecule type" value="Genomic_DNA"/>
</dbReference>
<evidence type="ECO:0000313" key="1">
    <source>
        <dbReference type="EMBL" id="KAF0033056.1"/>
    </source>
</evidence>
<sequence>MLLFAERTRGLNCPSCTDGSRFLLPREDLFVQPRCKGIGSDGTAALRNESVCQGDVHRSQTSLLNNKIGTAMQQSPGKPSFAFEALTLPCDVRLKLDLKCITHRGVVERGTIPADDRTPSLAPSGAPTLRFPSPPGLHLAASTAPHLRPVVCAFDKIVYQPSQAGDRRCTVLLNVNGADMQS</sequence>
<name>A0A6A4SD34_SCOMX</name>
<reference evidence="1 2" key="1">
    <citation type="submission" date="2019-06" db="EMBL/GenBank/DDBJ databases">
        <title>Draft genomes of female and male turbot (Scophthalmus maximus).</title>
        <authorList>
            <person name="Xu H."/>
            <person name="Xu X.-W."/>
            <person name="Shao C."/>
            <person name="Chen S."/>
        </authorList>
    </citation>
    <scope>NUCLEOTIDE SEQUENCE [LARGE SCALE GENOMIC DNA]</scope>
    <source>
        <strain evidence="1">Ysfricsl-2016a</strain>
        <tissue evidence="1">Blood</tissue>
    </source>
</reference>
<comment type="caution">
    <text evidence="1">The sequence shown here is derived from an EMBL/GenBank/DDBJ whole genome shotgun (WGS) entry which is preliminary data.</text>
</comment>
<proteinExistence type="predicted"/>
<organism evidence="1 2">
    <name type="scientific">Scophthalmus maximus</name>
    <name type="common">Turbot</name>
    <name type="synonym">Psetta maxima</name>
    <dbReference type="NCBI Taxonomy" id="52904"/>
    <lineage>
        <taxon>Eukaryota</taxon>
        <taxon>Metazoa</taxon>
        <taxon>Chordata</taxon>
        <taxon>Craniata</taxon>
        <taxon>Vertebrata</taxon>
        <taxon>Euteleostomi</taxon>
        <taxon>Actinopterygii</taxon>
        <taxon>Neopterygii</taxon>
        <taxon>Teleostei</taxon>
        <taxon>Neoteleostei</taxon>
        <taxon>Acanthomorphata</taxon>
        <taxon>Carangaria</taxon>
        <taxon>Pleuronectiformes</taxon>
        <taxon>Pleuronectoidei</taxon>
        <taxon>Scophthalmidae</taxon>
        <taxon>Scophthalmus</taxon>
    </lineage>
</organism>